<evidence type="ECO:0000256" key="4">
    <source>
        <dbReference type="ARBA" id="ARBA00023172"/>
    </source>
</evidence>
<dbReference type="Gene3D" id="1.10.150.130">
    <property type="match status" value="1"/>
</dbReference>
<dbReference type="AlphaFoldDB" id="A0AAW9RLI1"/>
<gene>
    <name evidence="8" type="ORF">V3330_12215</name>
</gene>
<keyword evidence="4" id="KW-0233">DNA recombination</keyword>
<accession>A0AAW9RLI1</accession>
<dbReference type="InterPro" id="IPR044068">
    <property type="entry name" value="CB"/>
</dbReference>
<evidence type="ECO:0000313" key="8">
    <source>
        <dbReference type="EMBL" id="MEJ8568391.1"/>
    </source>
</evidence>
<dbReference type="InterPro" id="IPR011946">
    <property type="entry name" value="Integrase_integron-type"/>
</dbReference>
<dbReference type="PROSITE" id="PS51900">
    <property type="entry name" value="CB"/>
    <property type="match status" value="1"/>
</dbReference>
<name>A0AAW9RLI1_9GAMM</name>
<evidence type="ECO:0000256" key="3">
    <source>
        <dbReference type="ARBA" id="ARBA00023125"/>
    </source>
</evidence>
<dbReference type="PROSITE" id="PS51898">
    <property type="entry name" value="TYR_RECOMBINASE"/>
    <property type="match status" value="1"/>
</dbReference>
<dbReference type="GO" id="GO:0003677">
    <property type="term" value="F:DNA binding"/>
    <property type="evidence" value="ECO:0007669"/>
    <property type="project" value="UniProtKB-UniRule"/>
</dbReference>
<dbReference type="SUPFAM" id="SSF56349">
    <property type="entry name" value="DNA breaking-rejoining enzymes"/>
    <property type="match status" value="1"/>
</dbReference>
<feature type="domain" description="Core-binding (CB)" evidence="7">
    <location>
        <begin position="1"/>
        <end position="84"/>
    </location>
</feature>
<dbReference type="GO" id="GO:0006310">
    <property type="term" value="P:DNA recombination"/>
    <property type="evidence" value="ECO:0007669"/>
    <property type="project" value="UniProtKB-KW"/>
</dbReference>
<proteinExistence type="inferred from homology"/>
<dbReference type="EMBL" id="JAZHOG010000007">
    <property type="protein sequence ID" value="MEJ8568391.1"/>
    <property type="molecule type" value="Genomic_DNA"/>
</dbReference>
<evidence type="ECO:0000313" key="9">
    <source>
        <dbReference type="Proteomes" id="UP001359886"/>
    </source>
</evidence>
<dbReference type="InterPro" id="IPR010998">
    <property type="entry name" value="Integrase_recombinase_N"/>
</dbReference>
<organism evidence="8 9">
    <name type="scientific">Elongatibacter sediminis</name>
    <dbReference type="NCBI Taxonomy" id="3119006"/>
    <lineage>
        <taxon>Bacteria</taxon>
        <taxon>Pseudomonadati</taxon>
        <taxon>Pseudomonadota</taxon>
        <taxon>Gammaproteobacteria</taxon>
        <taxon>Chromatiales</taxon>
        <taxon>Wenzhouxiangellaceae</taxon>
        <taxon>Elongatibacter</taxon>
    </lineage>
</organism>
<dbReference type="Pfam" id="PF00589">
    <property type="entry name" value="Phage_integrase"/>
    <property type="match status" value="1"/>
</dbReference>
<evidence type="ECO:0000259" key="7">
    <source>
        <dbReference type="PROSITE" id="PS51900"/>
    </source>
</evidence>
<dbReference type="Pfam" id="PF13495">
    <property type="entry name" value="Phage_int_SAM_4"/>
    <property type="match status" value="1"/>
</dbReference>
<dbReference type="GO" id="GO:0015074">
    <property type="term" value="P:DNA integration"/>
    <property type="evidence" value="ECO:0007669"/>
    <property type="project" value="UniProtKB-KW"/>
</dbReference>
<dbReference type="NCBIfam" id="TIGR02249">
    <property type="entry name" value="integrase_gron"/>
    <property type="match status" value="1"/>
</dbReference>
<keyword evidence="3 5" id="KW-0238">DNA-binding</keyword>
<keyword evidence="9" id="KW-1185">Reference proteome</keyword>
<dbReference type="PANTHER" id="PTHR30349:SF64">
    <property type="entry name" value="PROPHAGE INTEGRASE INTD-RELATED"/>
    <property type="match status" value="1"/>
</dbReference>
<dbReference type="InterPro" id="IPR002104">
    <property type="entry name" value="Integrase_catalytic"/>
</dbReference>
<dbReference type="Proteomes" id="UP001359886">
    <property type="component" value="Unassembled WGS sequence"/>
</dbReference>
<reference evidence="8 9" key="1">
    <citation type="submission" date="2024-02" db="EMBL/GenBank/DDBJ databases">
        <title>A novel Wenzhouxiangellaceae bacterium, isolated from coastal sediments.</title>
        <authorList>
            <person name="Du Z.-J."/>
            <person name="Ye Y.-Q."/>
            <person name="Zhang X.-Y."/>
        </authorList>
    </citation>
    <scope>NUCLEOTIDE SEQUENCE [LARGE SCALE GENOMIC DNA]</scope>
    <source>
        <strain evidence="8 9">CH-27</strain>
    </source>
</reference>
<keyword evidence="2" id="KW-0229">DNA integration</keyword>
<dbReference type="InterPro" id="IPR013762">
    <property type="entry name" value="Integrase-like_cat_sf"/>
</dbReference>
<comment type="caution">
    <text evidence="8">The sequence shown here is derived from an EMBL/GenBank/DDBJ whole genome shotgun (WGS) entry which is preliminary data.</text>
</comment>
<feature type="domain" description="Tyr recombinase" evidence="6">
    <location>
        <begin position="102"/>
        <end position="317"/>
    </location>
</feature>
<evidence type="ECO:0000256" key="2">
    <source>
        <dbReference type="ARBA" id="ARBA00022908"/>
    </source>
</evidence>
<protein>
    <submittedName>
        <fullName evidence="8">Integron integrase</fullName>
    </submittedName>
</protein>
<evidence type="ECO:0000256" key="1">
    <source>
        <dbReference type="ARBA" id="ARBA00008857"/>
    </source>
</evidence>
<sequence>MAGPRLMDRVREVMRVRHYSLDTERCYLEWIRRFILFHGKRHPAEMGKVEVEAFLTHLAVNRGVAPSTQNQALHAVLFLYAQVLGVDLPWLDEVVRAKSRRRLPVVLSVGETRDLLQRVSPRQWLAVGLLYGAGLRVTECLRLRVHDLDFSRHTIRVLAGKGGKDRFTPMPQASLEPLRQQLRVVRGWHEQDLDRGLGWAKLPRSLQRKFGAATRELHWQYLFPSHHLSADPRSPDRQYRWHVHPSTLRKAIARAAREANISKRVTCHTLRHSFATHLLESGTDIRTIQALLGHKDVRTTMIYTHVIQRGALGALSPLDQLPQGADAPGCVS</sequence>
<evidence type="ECO:0000259" key="6">
    <source>
        <dbReference type="PROSITE" id="PS51898"/>
    </source>
</evidence>
<dbReference type="PANTHER" id="PTHR30349">
    <property type="entry name" value="PHAGE INTEGRASE-RELATED"/>
    <property type="match status" value="1"/>
</dbReference>
<dbReference type="RefSeq" id="WP_354695707.1">
    <property type="nucleotide sequence ID" value="NZ_JAZHOG010000007.1"/>
</dbReference>
<comment type="similarity">
    <text evidence="1">Belongs to the 'phage' integrase family.</text>
</comment>
<dbReference type="InterPro" id="IPR004107">
    <property type="entry name" value="Integrase_SAM-like_N"/>
</dbReference>
<dbReference type="InterPro" id="IPR050090">
    <property type="entry name" value="Tyrosine_recombinase_XerCD"/>
</dbReference>
<dbReference type="InterPro" id="IPR011010">
    <property type="entry name" value="DNA_brk_join_enz"/>
</dbReference>
<evidence type="ECO:0000256" key="5">
    <source>
        <dbReference type="PROSITE-ProRule" id="PRU01248"/>
    </source>
</evidence>
<dbReference type="Gene3D" id="1.10.443.10">
    <property type="entry name" value="Intergrase catalytic core"/>
    <property type="match status" value="1"/>
</dbReference>